<accession>A0A2P4QX02</accession>
<reference evidence="1 2" key="1">
    <citation type="journal article" date="2013" name="Proc. Natl. Acad. Sci. U.S.A.">
        <title>Genome of an arbuscular mycorrhizal fungus provides insight into the oldest plant symbiosis.</title>
        <authorList>
            <person name="Tisserant E."/>
            <person name="Malbreil M."/>
            <person name="Kuo A."/>
            <person name="Kohler A."/>
            <person name="Symeonidi A."/>
            <person name="Balestrini R."/>
            <person name="Charron P."/>
            <person name="Duensing N."/>
            <person name="Frei Dit Frey N."/>
            <person name="Gianinazzi-Pearson V."/>
            <person name="Gilbert L.B."/>
            <person name="Handa Y."/>
            <person name="Herr J.R."/>
            <person name="Hijri M."/>
            <person name="Koul R."/>
            <person name="Kawaguchi M."/>
            <person name="Krajinski F."/>
            <person name="Lammers P.J."/>
            <person name="Masclaux F.G."/>
            <person name="Murat C."/>
            <person name="Morin E."/>
            <person name="Ndikumana S."/>
            <person name="Pagni M."/>
            <person name="Petitpierre D."/>
            <person name="Requena N."/>
            <person name="Rosikiewicz P."/>
            <person name="Riley R."/>
            <person name="Saito K."/>
            <person name="San Clemente H."/>
            <person name="Shapiro H."/>
            <person name="van Tuinen D."/>
            <person name="Becard G."/>
            <person name="Bonfante P."/>
            <person name="Paszkowski U."/>
            <person name="Shachar-Hill Y.Y."/>
            <person name="Tuskan G.A."/>
            <person name="Young P.W."/>
            <person name="Sanders I.R."/>
            <person name="Henrissat B."/>
            <person name="Rensing S.A."/>
            <person name="Grigoriev I.V."/>
            <person name="Corradi N."/>
            <person name="Roux C."/>
            <person name="Martin F."/>
        </authorList>
    </citation>
    <scope>NUCLEOTIDE SEQUENCE [LARGE SCALE GENOMIC DNA]</scope>
    <source>
        <strain evidence="1 2">DAOM 197198</strain>
    </source>
</reference>
<evidence type="ECO:0000313" key="2">
    <source>
        <dbReference type="Proteomes" id="UP000018888"/>
    </source>
</evidence>
<proteinExistence type="predicted"/>
<dbReference type="AlphaFoldDB" id="A0A2P4QX02"/>
<dbReference type="Proteomes" id="UP000018888">
    <property type="component" value="Unassembled WGS sequence"/>
</dbReference>
<protein>
    <submittedName>
        <fullName evidence="1">Uncharacterized protein</fullName>
    </submittedName>
</protein>
<name>A0A2P4QX02_RHIID</name>
<sequence length="74" mass="8886">MCLVINITRWIRSVIKFAECQFITIDRLILTSGIYIHSSPDIIFIICITNYRLYLYYTITLNIEYFVKQDRITD</sequence>
<gene>
    <name evidence="1" type="ORF">GLOIN_2v1499687</name>
</gene>
<comment type="caution">
    <text evidence="1">The sequence shown here is derived from an EMBL/GenBank/DDBJ whole genome shotgun (WGS) entry which is preliminary data.</text>
</comment>
<reference evidence="1 2" key="2">
    <citation type="journal article" date="2018" name="New Phytol.">
        <title>High intraspecific genome diversity in the model arbuscular mycorrhizal symbiont Rhizophagus irregularis.</title>
        <authorList>
            <person name="Chen E.C.H."/>
            <person name="Morin E."/>
            <person name="Beaudet D."/>
            <person name="Noel J."/>
            <person name="Yildirir G."/>
            <person name="Ndikumana S."/>
            <person name="Charron P."/>
            <person name="St-Onge C."/>
            <person name="Giorgi J."/>
            <person name="Kruger M."/>
            <person name="Marton T."/>
            <person name="Ropars J."/>
            <person name="Grigoriev I.V."/>
            <person name="Hainaut M."/>
            <person name="Henrissat B."/>
            <person name="Roux C."/>
            <person name="Martin F."/>
            <person name="Corradi N."/>
        </authorList>
    </citation>
    <scope>NUCLEOTIDE SEQUENCE [LARGE SCALE GENOMIC DNA]</scope>
    <source>
        <strain evidence="1 2">DAOM 197198</strain>
    </source>
</reference>
<keyword evidence="2" id="KW-1185">Reference proteome</keyword>
<organism evidence="1 2">
    <name type="scientific">Rhizophagus irregularis (strain DAOM 181602 / DAOM 197198 / MUCL 43194)</name>
    <name type="common">Arbuscular mycorrhizal fungus</name>
    <name type="synonym">Glomus intraradices</name>
    <dbReference type="NCBI Taxonomy" id="747089"/>
    <lineage>
        <taxon>Eukaryota</taxon>
        <taxon>Fungi</taxon>
        <taxon>Fungi incertae sedis</taxon>
        <taxon>Mucoromycota</taxon>
        <taxon>Glomeromycotina</taxon>
        <taxon>Glomeromycetes</taxon>
        <taxon>Glomerales</taxon>
        <taxon>Glomeraceae</taxon>
        <taxon>Rhizophagus</taxon>
    </lineage>
</organism>
<dbReference type="EMBL" id="AUPC02000006">
    <property type="protein sequence ID" value="POG82194.1"/>
    <property type="molecule type" value="Genomic_DNA"/>
</dbReference>
<evidence type="ECO:0000313" key="1">
    <source>
        <dbReference type="EMBL" id="POG82194.1"/>
    </source>
</evidence>